<feature type="region of interest" description="Disordered" evidence="2">
    <location>
        <begin position="202"/>
        <end position="257"/>
    </location>
</feature>
<feature type="compositionally biased region" description="Basic and acidic residues" evidence="2">
    <location>
        <begin position="247"/>
        <end position="257"/>
    </location>
</feature>
<protein>
    <submittedName>
        <fullName evidence="3">Uncharacterized protein</fullName>
    </submittedName>
</protein>
<sequence length="1443" mass="163136">MSDRSAPKEHPKNQPRNPSSLRNQLHDSEIQVPDSQIVIQETQQGGEVMTPASGGDPLSPNSQKLLHRTTQPVVQEQYDMSNEGPVFGLVRPTMVDDPRFIFPPHNSSSKTAAKQENTQGPNSSSRPCIEPPTNNLPTIQSLPHGKTSYTTDETNLHPTEAQSEEAVVQEHKIPRFDLNMTAEQAVATIDTRLMLHVPREARHPSETALSEKPQLQHSKPPGGRPKKKVKKLRLREKAPQSQMANHLTHDNEENRSKSLNLERHISVLNQVNGPTESYVEKPQENLKQAISFQQMPQELPNCYDGSEPMEEYQTESNSQIDPAKEIPACCKPHNGCEEVGGNHAIVDTRESMIVQGQQNDIYGGTQVQHFVDSNHNQPPKPNGKDRSMARQNDVYRVSKRHQPARTNHSPTLDLLSELPPKYVKLFGVLAQLFKEEESGSDQKAVEANSKAYETAVAALKETQKSQAITITTLETSNKKLRESSIALPSRMQKFIQGMEAEFDTMKRHAKLHRESCDRALQEKFDEFEIQKKDLIADFEKTLSTMNESRRRMRAVLDDCFSRLKSAESKKTDLSQKLAYQTSLFFEEQERRRKLEEDLLTTLHTMQANADIGLESLSARLDSVQMSSAVASSHQIKHEQLQNSVDALRGLLNIPFLTTDHIKEAEKSFRSIGEQITTDICNVVGSVQGSELVIKELQNHISNPLQTLLGDMTKCLQTAKKYRDSQEVHNHLIGELEGRKKQCEYLENQIHEYQQMQSDLKAQNLQLQQQVGDLERAKRSQSAEFSVVKGGLEDTVKGLNQKILELELIKEQLHKEAGSLMEVKKLRDAQDAKVLELSRTLEENKTENVPDHASVLREMEIQQAKVMKEKDDIIQEQLSRLSHERDAKGKALVEIEHALETTRGALRAAEEKSREIAVAMQSRVEEHQAAIAGREVKFSADMSHVKQQLKQANENLILRVEENAILTEEKAKLQDLFTSQQEQLTQSREQLSKKQSLIDDLRKREMSHNQNYDKVSNSVQEHQKVLNSCEVKKAEAERVPEQASSRERQSIDNLETQLSAARHECEEKDTQVQELQNQGKDKIKDLKESYEAELQEMQEQLRAAEVEIETLKASVKRLEDENRKQLEAHEQMLRGKFEQEMEKKVYERTVEGERETQQSKHTGKLPVDSSFRHYVGSSITYSDHVPGTQVWNAETQDTHFFVPETQEDAFKNTDDARNARFAFSQVDRNTTSPLTEVPSDATEEGLIDMTEPKVSNSRESLRQERSPGPLQDHLQAESQSYMFQDINQANMSTRMRPPSTSKAHTRKSSWASQQSQSSQSRLSSGSRRSELSAHTTLYQGRGIEKKPTVPPPNTGKLSSKLHEAQQHGNFQKRKRETGRKGKDGFEHDQADVTKRACLRSSSAHLKGNGLSSATPSSRGVSSSRTSKGVIPNISAARSKANILI</sequence>
<dbReference type="EMBL" id="CAOQHR010000003">
    <property type="protein sequence ID" value="CAI6332222.1"/>
    <property type="molecule type" value="Genomic_DNA"/>
</dbReference>
<feature type="compositionally biased region" description="Basic and acidic residues" evidence="2">
    <location>
        <begin position="1"/>
        <end position="12"/>
    </location>
</feature>
<feature type="compositionally biased region" description="Low complexity" evidence="2">
    <location>
        <begin position="1307"/>
        <end position="1325"/>
    </location>
</feature>
<dbReference type="OrthoDB" id="3801469at2759"/>
<keyword evidence="4" id="KW-1185">Reference proteome</keyword>
<feature type="compositionally biased region" description="Basic residues" evidence="2">
    <location>
        <begin position="224"/>
        <end position="234"/>
    </location>
</feature>
<feature type="region of interest" description="Disordered" evidence="2">
    <location>
        <begin position="1"/>
        <end position="68"/>
    </location>
</feature>
<feature type="compositionally biased region" description="Polar residues" evidence="2">
    <location>
        <begin position="14"/>
        <end position="23"/>
    </location>
</feature>
<gene>
    <name evidence="3" type="ORF">PDIGIT_LOCUS5253</name>
</gene>
<feature type="coiled-coil region" evidence="1">
    <location>
        <begin position="983"/>
        <end position="1127"/>
    </location>
</feature>
<accession>A0A9W4UDC1</accession>
<name>A0A9W4UDC1_9PLEO</name>
<feature type="compositionally biased region" description="Polar residues" evidence="2">
    <location>
        <begin position="105"/>
        <end position="154"/>
    </location>
</feature>
<feature type="region of interest" description="Disordered" evidence="2">
    <location>
        <begin position="1147"/>
        <end position="1167"/>
    </location>
</feature>
<feature type="compositionally biased region" description="Basic and acidic residues" evidence="2">
    <location>
        <begin position="1377"/>
        <end position="1393"/>
    </location>
</feature>
<keyword evidence="1" id="KW-0175">Coiled coil</keyword>
<feature type="region of interest" description="Disordered" evidence="2">
    <location>
        <begin position="1291"/>
        <end position="1427"/>
    </location>
</feature>
<feature type="compositionally biased region" description="Polar residues" evidence="2">
    <location>
        <begin position="59"/>
        <end position="68"/>
    </location>
</feature>
<comment type="caution">
    <text evidence="3">The sequence shown here is derived from an EMBL/GenBank/DDBJ whole genome shotgun (WGS) entry which is preliminary data.</text>
</comment>
<feature type="compositionally biased region" description="Basic and acidic residues" evidence="2">
    <location>
        <begin position="1147"/>
        <end position="1157"/>
    </location>
</feature>
<feature type="coiled-coil region" evidence="1">
    <location>
        <begin position="735"/>
        <end position="815"/>
    </location>
</feature>
<evidence type="ECO:0000313" key="3">
    <source>
        <dbReference type="EMBL" id="CAI6332222.1"/>
    </source>
</evidence>
<feature type="compositionally biased region" description="Polar residues" evidence="2">
    <location>
        <begin position="1291"/>
        <end position="1301"/>
    </location>
</feature>
<feature type="region of interest" description="Disordered" evidence="2">
    <location>
        <begin position="98"/>
        <end position="154"/>
    </location>
</feature>
<feature type="region of interest" description="Disordered" evidence="2">
    <location>
        <begin position="370"/>
        <end position="389"/>
    </location>
</feature>
<feature type="coiled-coil region" evidence="1">
    <location>
        <begin position="855"/>
        <end position="911"/>
    </location>
</feature>
<feature type="compositionally biased region" description="Polar residues" evidence="2">
    <location>
        <begin position="33"/>
        <end position="45"/>
    </location>
</feature>
<evidence type="ECO:0000313" key="4">
    <source>
        <dbReference type="Proteomes" id="UP001152607"/>
    </source>
</evidence>
<feature type="compositionally biased region" description="Low complexity" evidence="2">
    <location>
        <begin position="1410"/>
        <end position="1427"/>
    </location>
</feature>
<dbReference type="Proteomes" id="UP001152607">
    <property type="component" value="Unassembled WGS sequence"/>
</dbReference>
<evidence type="ECO:0000256" key="1">
    <source>
        <dbReference type="SAM" id="Coils"/>
    </source>
</evidence>
<reference evidence="3" key="1">
    <citation type="submission" date="2023-01" db="EMBL/GenBank/DDBJ databases">
        <authorList>
            <person name="Van Ghelder C."/>
            <person name="Rancurel C."/>
        </authorList>
    </citation>
    <scope>NUCLEOTIDE SEQUENCE</scope>
    <source>
        <strain evidence="3">CNCM I-4278</strain>
    </source>
</reference>
<proteinExistence type="predicted"/>
<organism evidence="3 4">
    <name type="scientific">Periconia digitata</name>
    <dbReference type="NCBI Taxonomy" id="1303443"/>
    <lineage>
        <taxon>Eukaryota</taxon>
        <taxon>Fungi</taxon>
        <taxon>Dikarya</taxon>
        <taxon>Ascomycota</taxon>
        <taxon>Pezizomycotina</taxon>
        <taxon>Dothideomycetes</taxon>
        <taxon>Pleosporomycetidae</taxon>
        <taxon>Pleosporales</taxon>
        <taxon>Massarineae</taxon>
        <taxon>Periconiaceae</taxon>
        <taxon>Periconia</taxon>
    </lineage>
</organism>
<evidence type="ECO:0000256" key="2">
    <source>
        <dbReference type="SAM" id="MobiDB-lite"/>
    </source>
</evidence>
<feature type="region of interest" description="Disordered" evidence="2">
    <location>
        <begin position="1222"/>
        <end position="1270"/>
    </location>
</feature>